<name>A0A9X3UHB2_9HYPH</name>
<dbReference type="RefSeq" id="WP_267993057.1">
    <property type="nucleotide sequence ID" value="NZ_JAPJZI010000001.1"/>
</dbReference>
<evidence type="ECO:0000313" key="2">
    <source>
        <dbReference type="EMBL" id="MDA5398477.1"/>
    </source>
</evidence>
<dbReference type="AlphaFoldDB" id="A0A9X3UHB2"/>
<evidence type="ECO:0000256" key="1">
    <source>
        <dbReference type="SAM" id="SignalP"/>
    </source>
</evidence>
<keyword evidence="1" id="KW-0732">Signal</keyword>
<keyword evidence="3" id="KW-1185">Reference proteome</keyword>
<proteinExistence type="predicted"/>
<sequence>MHSRLKIGVLPILVLLGAMIGQAAAQDAQPVDTVFPLNLPGVTEFAPTGDLPQIALPPDQLRNVDLDARLVEGAAPLEHGLIWRVYHPIPDQEGKLPILATSEGGSALISMEPGEYFVHVSFGLAGVTRKLVIPDNGPVNAQDFILNAGGLVLNAVSGNDVRIAPVKLRFDIYSEERDANGQRQLIIADVKPNQIIRLNDGIYHVVSEYGDVNAVIRSDIAVAAGKMTEATIQHRAAQITLKLVSEEGGEAIADTAWSITNAAGDLISESVGAFPSLVLAEGDYTAIARHQQQLYRRDFKVAAGFNYDVEVLLQ</sequence>
<comment type="caution">
    <text evidence="2">The sequence shown here is derived from an EMBL/GenBank/DDBJ whole genome shotgun (WGS) entry which is preliminary data.</text>
</comment>
<feature type="chain" id="PRO_5040738207" evidence="1">
    <location>
        <begin position="26"/>
        <end position="314"/>
    </location>
</feature>
<reference evidence="2" key="1">
    <citation type="submission" date="2022-11" db="EMBL/GenBank/DDBJ databases">
        <title>Draft genome sequence of Hoeflea poritis E7-10 and Hoeflea prorocentri PM5-8, separated from scleractinian coral Porites lutea and marine dinoflagellate.</title>
        <authorList>
            <person name="Zhang G."/>
            <person name="Wei Q."/>
            <person name="Cai L."/>
        </authorList>
    </citation>
    <scope>NUCLEOTIDE SEQUENCE</scope>
    <source>
        <strain evidence="2">PM5-8</strain>
    </source>
</reference>
<dbReference type="Proteomes" id="UP001151234">
    <property type="component" value="Unassembled WGS sequence"/>
</dbReference>
<organism evidence="2 3">
    <name type="scientific">Hoeflea prorocentri</name>
    <dbReference type="NCBI Taxonomy" id="1922333"/>
    <lineage>
        <taxon>Bacteria</taxon>
        <taxon>Pseudomonadati</taxon>
        <taxon>Pseudomonadota</taxon>
        <taxon>Alphaproteobacteria</taxon>
        <taxon>Hyphomicrobiales</taxon>
        <taxon>Rhizobiaceae</taxon>
        <taxon>Hoeflea</taxon>
    </lineage>
</organism>
<evidence type="ECO:0000313" key="3">
    <source>
        <dbReference type="Proteomes" id="UP001151234"/>
    </source>
</evidence>
<feature type="signal peptide" evidence="1">
    <location>
        <begin position="1"/>
        <end position="25"/>
    </location>
</feature>
<dbReference type="EMBL" id="JAPJZI010000001">
    <property type="protein sequence ID" value="MDA5398477.1"/>
    <property type="molecule type" value="Genomic_DNA"/>
</dbReference>
<protein>
    <submittedName>
        <fullName evidence="2">Uncharacterized protein</fullName>
    </submittedName>
</protein>
<gene>
    <name evidence="2" type="ORF">OQ273_07840</name>
</gene>
<accession>A0A9X3UHB2</accession>